<dbReference type="InterPro" id="IPR038797">
    <property type="entry name" value="Fltp"/>
</dbReference>
<accession>A0A6J2Y6J0</accession>
<comment type="similarity">
    <text evidence="1">Belongs to the Flattop family.</text>
</comment>
<dbReference type="GO" id="GO:0044782">
    <property type="term" value="P:cilium organization"/>
    <property type="evidence" value="ECO:0007669"/>
    <property type="project" value="TreeGrafter"/>
</dbReference>
<evidence type="ECO:0000256" key="1">
    <source>
        <dbReference type="ARBA" id="ARBA00009887"/>
    </source>
</evidence>
<proteinExistence type="inferred from homology"/>
<dbReference type="AlphaFoldDB" id="A0A6J2Y6J0"/>
<reference evidence="5" key="1">
    <citation type="submission" date="2025-08" db="UniProtKB">
        <authorList>
            <consortium name="RefSeq"/>
        </authorList>
    </citation>
    <scope>IDENTIFICATION</scope>
    <source>
        <tissue evidence="5">Gonads</tissue>
    </source>
</reference>
<dbReference type="Pfam" id="PF22611">
    <property type="entry name" value="CFAP126"/>
    <property type="match status" value="1"/>
</dbReference>
<dbReference type="OrthoDB" id="521617at2759"/>
<dbReference type="PANTHER" id="PTHR34639:SF1">
    <property type="entry name" value="PROTEIN FLATTOP"/>
    <property type="match status" value="1"/>
</dbReference>
<keyword evidence="4" id="KW-1185">Reference proteome</keyword>
<dbReference type="PANTHER" id="PTHR34639">
    <property type="entry name" value="PROTEIN FLATTOP"/>
    <property type="match status" value="1"/>
</dbReference>
<gene>
    <name evidence="5" type="primary">LOC115884415</name>
</gene>
<dbReference type="RefSeq" id="XP_030758836.1">
    <property type="nucleotide sequence ID" value="XM_030902976.1"/>
</dbReference>
<protein>
    <recommendedName>
        <fullName evidence="2">Cilia- and flagella-associated protein 126</fullName>
    </recommendedName>
</protein>
<name>A0A6J2Y6J0_SITOR</name>
<organism evidence="4 5">
    <name type="scientific">Sitophilus oryzae</name>
    <name type="common">Rice weevil</name>
    <name type="synonym">Curculio oryzae</name>
    <dbReference type="NCBI Taxonomy" id="7048"/>
    <lineage>
        <taxon>Eukaryota</taxon>
        <taxon>Metazoa</taxon>
        <taxon>Ecdysozoa</taxon>
        <taxon>Arthropoda</taxon>
        <taxon>Hexapoda</taxon>
        <taxon>Insecta</taxon>
        <taxon>Pterygota</taxon>
        <taxon>Neoptera</taxon>
        <taxon>Endopterygota</taxon>
        <taxon>Coleoptera</taxon>
        <taxon>Polyphaga</taxon>
        <taxon>Cucujiformia</taxon>
        <taxon>Curculionidae</taxon>
        <taxon>Dryophthorinae</taxon>
        <taxon>Sitophilus</taxon>
    </lineage>
</organism>
<dbReference type="Proteomes" id="UP000504635">
    <property type="component" value="Unplaced"/>
</dbReference>
<evidence type="ECO:0000256" key="3">
    <source>
        <dbReference type="SAM" id="MobiDB-lite"/>
    </source>
</evidence>
<evidence type="ECO:0000313" key="4">
    <source>
        <dbReference type="Proteomes" id="UP000504635"/>
    </source>
</evidence>
<dbReference type="InParanoid" id="A0A6J2Y6J0"/>
<dbReference type="GO" id="GO:0036064">
    <property type="term" value="C:ciliary basal body"/>
    <property type="evidence" value="ECO:0007669"/>
    <property type="project" value="TreeGrafter"/>
</dbReference>
<feature type="region of interest" description="Disordered" evidence="3">
    <location>
        <begin position="102"/>
        <end position="137"/>
    </location>
</feature>
<evidence type="ECO:0000313" key="5">
    <source>
        <dbReference type="RefSeq" id="XP_030758836.1"/>
    </source>
</evidence>
<evidence type="ECO:0000256" key="2">
    <source>
        <dbReference type="ARBA" id="ARBA00033306"/>
    </source>
</evidence>
<dbReference type="KEGG" id="soy:115884415"/>
<feature type="compositionally biased region" description="Basic and acidic residues" evidence="3">
    <location>
        <begin position="111"/>
        <end position="130"/>
    </location>
</feature>
<dbReference type="GeneID" id="115884415"/>
<sequence length="153" mass="17776">MAKHFYSYQFDMPYRPTYLRNWEVPKFYCPKPRTRHGRTQIIANTRGHILPGVPRPPCNPFGDFIGTWDMPKKITREVANQLNGMANKKAYFERCAQLAATPPSTKYQAIKKSETDQQSRDKESEKRLSEDTISLPTDTEPVIEKIICPIHDF</sequence>
<dbReference type="CDD" id="cd23705">
    <property type="entry name" value="Flattop"/>
    <property type="match status" value="1"/>
</dbReference>